<keyword evidence="1" id="KW-0472">Membrane</keyword>
<sequence length="314" mass="34622">MACGRSDQLIKSEFRMNFAGSRVSLLGEWSPHKAPYGSNPYYGILLAFSMTSDDQVQADSNEAAEVQSILFQRASTSLGSSSESHETATRPCANLAMKHYGPYEILEKIGSVGYKLNVYSVACFIGIGCGGLMPIEILNRRMVIKGNATIVQIQIRWGCQLGDKLQFKRAAADIVTTNAVQSTGVGDKRRKRYKAIRFQVVAPQLHLLLHSPPTAVSPFPQEHIIFPSSATMHRSIPFCNATTAIYTSLLSAHGSSHSRGFLGGVECRSGFWVMWSVHPPTLKPRHRLPPRPHRLILLAIPFLAVGFFLPRSQL</sequence>
<evidence type="ECO:0000313" key="2">
    <source>
        <dbReference type="EMBL" id="BAD05491.1"/>
    </source>
</evidence>
<evidence type="ECO:0000313" key="3">
    <source>
        <dbReference type="Proteomes" id="UP000000763"/>
    </source>
</evidence>
<dbReference type="Proteomes" id="UP000000763">
    <property type="component" value="Chromosome 8"/>
</dbReference>
<gene>
    <name evidence="2" type="primary">OSJNBa0049G15.15</name>
</gene>
<dbReference type="EMBL" id="AP005064">
    <property type="protein sequence ID" value="BAD05491.1"/>
    <property type="molecule type" value="Genomic_DNA"/>
</dbReference>
<dbReference type="AlphaFoldDB" id="Q6Z628"/>
<protein>
    <submittedName>
        <fullName evidence="2">Uncharacterized protein</fullName>
    </submittedName>
</protein>
<reference evidence="3" key="2">
    <citation type="journal article" date="2008" name="Nucleic Acids Res.">
        <title>The rice annotation project database (RAP-DB): 2008 update.</title>
        <authorList>
            <consortium name="The rice annotation project (RAP)"/>
        </authorList>
    </citation>
    <scope>GENOME REANNOTATION</scope>
    <source>
        <strain evidence="3">cv. Nipponbare</strain>
    </source>
</reference>
<name>Q6Z628_ORYSJ</name>
<evidence type="ECO:0000256" key="1">
    <source>
        <dbReference type="SAM" id="Phobius"/>
    </source>
</evidence>
<feature type="transmembrane region" description="Helical" evidence="1">
    <location>
        <begin position="116"/>
        <end position="135"/>
    </location>
</feature>
<organism evidence="2 3">
    <name type="scientific">Oryza sativa subsp. japonica</name>
    <name type="common">Rice</name>
    <dbReference type="NCBI Taxonomy" id="39947"/>
    <lineage>
        <taxon>Eukaryota</taxon>
        <taxon>Viridiplantae</taxon>
        <taxon>Streptophyta</taxon>
        <taxon>Embryophyta</taxon>
        <taxon>Tracheophyta</taxon>
        <taxon>Spermatophyta</taxon>
        <taxon>Magnoliopsida</taxon>
        <taxon>Liliopsida</taxon>
        <taxon>Poales</taxon>
        <taxon>Poaceae</taxon>
        <taxon>BOP clade</taxon>
        <taxon>Oryzoideae</taxon>
        <taxon>Oryzeae</taxon>
        <taxon>Oryzinae</taxon>
        <taxon>Oryza</taxon>
        <taxon>Oryza sativa</taxon>
    </lineage>
</organism>
<reference evidence="3" key="1">
    <citation type="journal article" date="2005" name="Nature">
        <title>The map-based sequence of the rice genome.</title>
        <authorList>
            <consortium name="International rice genome sequencing project (IRGSP)"/>
            <person name="Matsumoto T."/>
            <person name="Wu J."/>
            <person name="Kanamori H."/>
            <person name="Katayose Y."/>
            <person name="Fujisawa M."/>
            <person name="Namiki N."/>
            <person name="Mizuno H."/>
            <person name="Yamamoto K."/>
            <person name="Antonio B.A."/>
            <person name="Baba T."/>
            <person name="Sakata K."/>
            <person name="Nagamura Y."/>
            <person name="Aoki H."/>
            <person name="Arikawa K."/>
            <person name="Arita K."/>
            <person name="Bito T."/>
            <person name="Chiden Y."/>
            <person name="Fujitsuka N."/>
            <person name="Fukunaka R."/>
            <person name="Hamada M."/>
            <person name="Harada C."/>
            <person name="Hayashi A."/>
            <person name="Hijishita S."/>
            <person name="Honda M."/>
            <person name="Hosokawa S."/>
            <person name="Ichikawa Y."/>
            <person name="Idonuma A."/>
            <person name="Iijima M."/>
            <person name="Ikeda M."/>
            <person name="Ikeno M."/>
            <person name="Ito K."/>
            <person name="Ito S."/>
            <person name="Ito T."/>
            <person name="Ito Y."/>
            <person name="Ito Y."/>
            <person name="Iwabuchi A."/>
            <person name="Kamiya K."/>
            <person name="Karasawa W."/>
            <person name="Kurita K."/>
            <person name="Katagiri S."/>
            <person name="Kikuta A."/>
            <person name="Kobayashi H."/>
            <person name="Kobayashi N."/>
            <person name="Machita K."/>
            <person name="Maehara T."/>
            <person name="Masukawa M."/>
            <person name="Mizubayashi T."/>
            <person name="Mukai Y."/>
            <person name="Nagasaki H."/>
            <person name="Nagata Y."/>
            <person name="Naito S."/>
            <person name="Nakashima M."/>
            <person name="Nakama Y."/>
            <person name="Nakamichi Y."/>
            <person name="Nakamura M."/>
            <person name="Meguro A."/>
            <person name="Negishi M."/>
            <person name="Ohta I."/>
            <person name="Ohta T."/>
            <person name="Okamoto M."/>
            <person name="Ono N."/>
            <person name="Saji S."/>
            <person name="Sakaguchi M."/>
            <person name="Sakai K."/>
            <person name="Shibata M."/>
            <person name="Shimokawa T."/>
            <person name="Song J."/>
            <person name="Takazaki Y."/>
            <person name="Terasawa K."/>
            <person name="Tsugane M."/>
            <person name="Tsuji K."/>
            <person name="Ueda S."/>
            <person name="Waki K."/>
            <person name="Yamagata H."/>
            <person name="Yamamoto M."/>
            <person name="Yamamoto S."/>
            <person name="Yamane H."/>
            <person name="Yoshiki S."/>
            <person name="Yoshihara R."/>
            <person name="Yukawa K."/>
            <person name="Zhong H."/>
            <person name="Yano M."/>
            <person name="Yuan Q."/>
            <person name="Ouyang S."/>
            <person name="Liu J."/>
            <person name="Jones K.M."/>
            <person name="Gansberger K."/>
            <person name="Moffat K."/>
            <person name="Hill J."/>
            <person name="Bera J."/>
            <person name="Fadrosh D."/>
            <person name="Jin S."/>
            <person name="Johri S."/>
            <person name="Kim M."/>
            <person name="Overton L."/>
            <person name="Reardon M."/>
            <person name="Tsitrin T."/>
            <person name="Vuong H."/>
            <person name="Weaver B."/>
            <person name="Ciecko A."/>
            <person name="Tallon L."/>
            <person name="Jackson J."/>
            <person name="Pai G."/>
            <person name="Aken S.V."/>
            <person name="Utterback T."/>
            <person name="Reidmuller S."/>
            <person name="Feldblyum T."/>
            <person name="Hsiao J."/>
            <person name="Zismann V."/>
            <person name="Iobst S."/>
            <person name="de Vazeille A.R."/>
            <person name="Buell C.R."/>
            <person name="Ying K."/>
            <person name="Li Y."/>
            <person name="Lu T."/>
            <person name="Huang Y."/>
            <person name="Zhao Q."/>
            <person name="Feng Q."/>
            <person name="Zhang L."/>
            <person name="Zhu J."/>
            <person name="Weng Q."/>
            <person name="Mu J."/>
            <person name="Lu Y."/>
            <person name="Fan D."/>
            <person name="Liu Y."/>
            <person name="Guan J."/>
            <person name="Zhang Y."/>
            <person name="Yu S."/>
            <person name="Liu X."/>
            <person name="Zhang Y."/>
            <person name="Hong G."/>
            <person name="Han B."/>
            <person name="Choisne N."/>
            <person name="Demange N."/>
            <person name="Orjeda G."/>
            <person name="Samain S."/>
            <person name="Cattolico L."/>
            <person name="Pelletier E."/>
            <person name="Couloux A."/>
            <person name="Segurens B."/>
            <person name="Wincker P."/>
            <person name="D'Hont A."/>
            <person name="Scarpelli C."/>
            <person name="Weissenbach J."/>
            <person name="Salanoubat M."/>
            <person name="Quetier F."/>
            <person name="Yu Y."/>
            <person name="Kim H.R."/>
            <person name="Rambo T."/>
            <person name="Currie J."/>
            <person name="Collura K."/>
            <person name="Luo M."/>
            <person name="Yang T."/>
            <person name="Ammiraju J.S.S."/>
            <person name="Engler F."/>
            <person name="Soderlund C."/>
            <person name="Wing R.A."/>
            <person name="Palmer L.E."/>
            <person name="de la Bastide M."/>
            <person name="Spiegel L."/>
            <person name="Nascimento L."/>
            <person name="Zutavern T."/>
            <person name="O'Shaughnessy A."/>
            <person name="Dike S."/>
            <person name="Dedhia N."/>
            <person name="Preston R."/>
            <person name="Balija V."/>
            <person name="McCombie W.R."/>
            <person name="Chow T."/>
            <person name="Chen H."/>
            <person name="Chung M."/>
            <person name="Chen C."/>
            <person name="Shaw J."/>
            <person name="Wu H."/>
            <person name="Hsiao K."/>
            <person name="Chao Y."/>
            <person name="Chu M."/>
            <person name="Cheng C."/>
            <person name="Hour A."/>
            <person name="Lee P."/>
            <person name="Lin S."/>
            <person name="Lin Y."/>
            <person name="Liou J."/>
            <person name="Liu S."/>
            <person name="Hsing Y."/>
            <person name="Raghuvanshi S."/>
            <person name="Mohanty A."/>
            <person name="Bharti A.K."/>
            <person name="Gaur A."/>
            <person name="Gupta V."/>
            <person name="Kumar D."/>
            <person name="Ravi V."/>
            <person name="Vij S."/>
            <person name="Kapur A."/>
            <person name="Khurana P."/>
            <person name="Khurana P."/>
            <person name="Khurana J.P."/>
            <person name="Tyagi A.K."/>
            <person name="Gaikwad K."/>
            <person name="Singh A."/>
            <person name="Dalal V."/>
            <person name="Srivastava S."/>
            <person name="Dixit A."/>
            <person name="Pal A.K."/>
            <person name="Ghazi I.A."/>
            <person name="Yadav M."/>
            <person name="Pandit A."/>
            <person name="Bhargava A."/>
            <person name="Sureshbabu K."/>
            <person name="Batra K."/>
            <person name="Sharma T.R."/>
            <person name="Mohapatra T."/>
            <person name="Singh N.K."/>
            <person name="Messing J."/>
            <person name="Nelson A.B."/>
            <person name="Fuks G."/>
            <person name="Kavchok S."/>
            <person name="Keizer G."/>
            <person name="Linton E."/>
            <person name="Llaca V."/>
            <person name="Song R."/>
            <person name="Tanyolac B."/>
            <person name="Young S."/>
            <person name="Ho-Il K."/>
            <person name="Hahn J.H."/>
            <person name="Sangsakoo G."/>
            <person name="Vanavichit A."/>
            <person name="de Mattos Luiz.A.T."/>
            <person name="Zimmer P.D."/>
            <person name="Malone G."/>
            <person name="Dellagostin O."/>
            <person name="de Oliveira A.C."/>
            <person name="Bevan M."/>
            <person name="Bancroft I."/>
            <person name="Minx P."/>
            <person name="Cordum H."/>
            <person name="Wilson R."/>
            <person name="Cheng Z."/>
            <person name="Jin W."/>
            <person name="Jiang J."/>
            <person name="Leong S.A."/>
            <person name="Iwama H."/>
            <person name="Gojobori T."/>
            <person name="Itoh T."/>
            <person name="Niimura Y."/>
            <person name="Fujii Y."/>
            <person name="Habara T."/>
            <person name="Sakai H."/>
            <person name="Sato Y."/>
            <person name="Wilson G."/>
            <person name="Kumar K."/>
            <person name="McCouch S."/>
            <person name="Juretic N."/>
            <person name="Hoen D."/>
            <person name="Wright S."/>
            <person name="Bruskiewich R."/>
            <person name="Bureau T."/>
            <person name="Miyao A."/>
            <person name="Hirochika H."/>
            <person name="Nishikawa T."/>
            <person name="Kadowaki K."/>
            <person name="Sugiura M."/>
            <person name="Burr B."/>
            <person name="Sasaki T."/>
        </authorList>
    </citation>
    <scope>NUCLEOTIDE SEQUENCE [LARGE SCALE GENOMIC DNA]</scope>
    <source>
        <strain evidence="3">cv. Nipponbare</strain>
    </source>
</reference>
<accession>Q6Z628</accession>
<keyword evidence="1" id="KW-1133">Transmembrane helix</keyword>
<proteinExistence type="predicted"/>
<keyword evidence="1" id="KW-0812">Transmembrane</keyword>